<comment type="cofactor">
    <cofactor evidence="1 6">
        <name>Ca(2+)</name>
        <dbReference type="ChEBI" id="CHEBI:29108"/>
    </cofactor>
</comment>
<keyword evidence="5 7" id="KW-1015">Disulfide bond</keyword>
<evidence type="ECO:0000256" key="5">
    <source>
        <dbReference type="ARBA" id="ARBA00023157"/>
    </source>
</evidence>
<feature type="transmembrane region" description="Helical" evidence="9">
    <location>
        <begin position="36"/>
        <end position="55"/>
    </location>
</feature>
<dbReference type="GO" id="GO:0005783">
    <property type="term" value="C:endoplasmic reticulum"/>
    <property type="evidence" value="ECO:0007669"/>
    <property type="project" value="TreeGrafter"/>
</dbReference>
<keyword evidence="9" id="KW-1133">Transmembrane helix</keyword>
<sequence>MLPFHRQQLNSSFPPKRTVFSLQSLRLLYSKPVLRWLPYLFCFVFSIWLFAPYILDYYEPLLTTPPEDGGIYSARANQIRAAYQHAYSSYKQNAWTFDELLPLTGGNVNNFNGWGVTLFDSLDTMWIMGLYDLFEESVQVVTNTSFTENGDYVGFFETTIRYLGGLLSAYALSGEPILLQKADELGMALLPAFETPSGLPMFAVNTLTGATRGGWTGSVLWSEALSNQMEYKYLAHLTGRREYYEKSERPMEIMYDASITGGQFPTQWDATTGKPSNQHFSVGAYADSAHEYLLKQWLLSGQSEPRTKELYLRAVESIIDTLLYVTPNRNLLYVTDTISGFPTYKFEHLSCFLPGFEFLHHWLALLTIQPSLLALGAHTLDLPPSTKELHTWAAQGIATTCYLTYADQASGLGPDEMKMVQESGPYEKGKWVTLLAEWEAAGRPGGVPPGVGSPKPEYSAADRDYHADIDKYLLRPEAVESFYILWRVTGDEVWRERGWAVFEAIEKHARRDQGYASIKNVDSLPVQHLDEMPSFFLAETLKYLYLMFVGQDIVPLDKFVFNTEAHPLPIFEWTAKERERYGIPPKEKP</sequence>
<dbReference type="GO" id="GO:0036503">
    <property type="term" value="P:ERAD pathway"/>
    <property type="evidence" value="ECO:0007669"/>
    <property type="project" value="UniProtKB-ARBA"/>
</dbReference>
<keyword evidence="4 8" id="KW-0378">Hydrolase</keyword>
<evidence type="ECO:0000256" key="4">
    <source>
        <dbReference type="ARBA" id="ARBA00022801"/>
    </source>
</evidence>
<feature type="disulfide bond" evidence="7">
    <location>
        <begin position="351"/>
        <end position="401"/>
    </location>
</feature>
<keyword evidence="9" id="KW-0472">Membrane</keyword>
<accession>A0AAD7BKM2</accession>
<organism evidence="10 11">
    <name type="scientific">Roridomyces roridus</name>
    <dbReference type="NCBI Taxonomy" id="1738132"/>
    <lineage>
        <taxon>Eukaryota</taxon>
        <taxon>Fungi</taxon>
        <taxon>Dikarya</taxon>
        <taxon>Basidiomycota</taxon>
        <taxon>Agaricomycotina</taxon>
        <taxon>Agaricomycetes</taxon>
        <taxon>Agaricomycetidae</taxon>
        <taxon>Agaricales</taxon>
        <taxon>Marasmiineae</taxon>
        <taxon>Mycenaceae</taxon>
        <taxon>Roridomyces</taxon>
    </lineage>
</organism>
<dbReference type="EC" id="3.2.1.-" evidence="8"/>
<dbReference type="Gene3D" id="1.50.10.10">
    <property type="match status" value="1"/>
</dbReference>
<dbReference type="GO" id="GO:0005509">
    <property type="term" value="F:calcium ion binding"/>
    <property type="evidence" value="ECO:0007669"/>
    <property type="project" value="InterPro"/>
</dbReference>
<protein>
    <recommendedName>
        <fullName evidence="8">alpha-1,2-Mannosidase</fullName>
        <ecNumber evidence="8">3.2.1.-</ecNumber>
    </recommendedName>
</protein>
<evidence type="ECO:0000256" key="8">
    <source>
        <dbReference type="RuleBase" id="RU361193"/>
    </source>
</evidence>
<dbReference type="InterPro" id="IPR012341">
    <property type="entry name" value="6hp_glycosidase-like_sf"/>
</dbReference>
<keyword evidence="8" id="KW-0326">Glycosidase</keyword>
<reference evidence="10" key="1">
    <citation type="submission" date="2023-03" db="EMBL/GenBank/DDBJ databases">
        <title>Massive genome expansion in bonnet fungi (Mycena s.s.) driven by repeated elements and novel gene families across ecological guilds.</title>
        <authorList>
            <consortium name="Lawrence Berkeley National Laboratory"/>
            <person name="Harder C.B."/>
            <person name="Miyauchi S."/>
            <person name="Viragh M."/>
            <person name="Kuo A."/>
            <person name="Thoen E."/>
            <person name="Andreopoulos B."/>
            <person name="Lu D."/>
            <person name="Skrede I."/>
            <person name="Drula E."/>
            <person name="Henrissat B."/>
            <person name="Morin E."/>
            <person name="Kohler A."/>
            <person name="Barry K."/>
            <person name="LaButti K."/>
            <person name="Morin E."/>
            <person name="Salamov A."/>
            <person name="Lipzen A."/>
            <person name="Mereny Z."/>
            <person name="Hegedus B."/>
            <person name="Baldrian P."/>
            <person name="Stursova M."/>
            <person name="Weitz H."/>
            <person name="Taylor A."/>
            <person name="Grigoriev I.V."/>
            <person name="Nagy L.G."/>
            <person name="Martin F."/>
            <person name="Kauserud H."/>
        </authorList>
    </citation>
    <scope>NUCLEOTIDE SEQUENCE</scope>
    <source>
        <strain evidence="10">9284</strain>
    </source>
</reference>
<proteinExistence type="inferred from homology"/>
<comment type="pathway">
    <text evidence="2">Protein modification; protein glycosylation.</text>
</comment>
<dbReference type="GO" id="GO:0005975">
    <property type="term" value="P:carbohydrate metabolic process"/>
    <property type="evidence" value="ECO:0007669"/>
    <property type="project" value="InterPro"/>
</dbReference>
<dbReference type="EMBL" id="JARKIF010000014">
    <property type="protein sequence ID" value="KAJ7623531.1"/>
    <property type="molecule type" value="Genomic_DNA"/>
</dbReference>
<dbReference type="InterPro" id="IPR050749">
    <property type="entry name" value="Glycosyl_Hydrolase_47"/>
</dbReference>
<evidence type="ECO:0000313" key="11">
    <source>
        <dbReference type="Proteomes" id="UP001221142"/>
    </source>
</evidence>
<evidence type="ECO:0000256" key="3">
    <source>
        <dbReference type="ARBA" id="ARBA00007658"/>
    </source>
</evidence>
<dbReference type="Proteomes" id="UP001221142">
    <property type="component" value="Unassembled WGS sequence"/>
</dbReference>
<evidence type="ECO:0000313" key="10">
    <source>
        <dbReference type="EMBL" id="KAJ7623531.1"/>
    </source>
</evidence>
<keyword evidence="6" id="KW-0106">Calcium</keyword>
<comment type="similarity">
    <text evidence="3 8">Belongs to the glycosyl hydrolase 47 family.</text>
</comment>
<dbReference type="GO" id="GO:0016020">
    <property type="term" value="C:membrane"/>
    <property type="evidence" value="ECO:0007669"/>
    <property type="project" value="InterPro"/>
</dbReference>
<dbReference type="GO" id="GO:0004571">
    <property type="term" value="F:mannosyl-oligosaccharide 1,2-alpha-mannosidase activity"/>
    <property type="evidence" value="ECO:0007669"/>
    <property type="project" value="InterPro"/>
</dbReference>
<evidence type="ECO:0000256" key="7">
    <source>
        <dbReference type="PIRSR" id="PIRSR601382-3"/>
    </source>
</evidence>
<dbReference type="PRINTS" id="PR00747">
    <property type="entry name" value="GLYHDRLASE47"/>
</dbReference>
<dbReference type="InterPro" id="IPR036026">
    <property type="entry name" value="Seven-hairpin_glycosidases"/>
</dbReference>
<gene>
    <name evidence="10" type="ORF">FB45DRAFT_837815</name>
</gene>
<dbReference type="InterPro" id="IPR001382">
    <property type="entry name" value="Glyco_hydro_47"/>
</dbReference>
<dbReference type="AlphaFoldDB" id="A0AAD7BKM2"/>
<keyword evidence="6" id="KW-0479">Metal-binding</keyword>
<keyword evidence="9" id="KW-0812">Transmembrane</keyword>
<dbReference type="PANTHER" id="PTHR11742">
    <property type="entry name" value="MANNOSYL-OLIGOSACCHARIDE ALPHA-1,2-MANNOSIDASE-RELATED"/>
    <property type="match status" value="1"/>
</dbReference>
<evidence type="ECO:0000256" key="6">
    <source>
        <dbReference type="PIRSR" id="PIRSR601382-2"/>
    </source>
</evidence>
<dbReference type="Pfam" id="PF01532">
    <property type="entry name" value="Glyco_hydro_47"/>
    <property type="match status" value="1"/>
</dbReference>
<name>A0AAD7BKM2_9AGAR</name>
<evidence type="ECO:0000256" key="2">
    <source>
        <dbReference type="ARBA" id="ARBA00004922"/>
    </source>
</evidence>
<comment type="caution">
    <text evidence="10">The sequence shown here is derived from an EMBL/GenBank/DDBJ whole genome shotgun (WGS) entry which is preliminary data.</text>
</comment>
<keyword evidence="11" id="KW-1185">Reference proteome</keyword>
<dbReference type="SUPFAM" id="SSF48225">
    <property type="entry name" value="Seven-hairpin glycosidases"/>
    <property type="match status" value="1"/>
</dbReference>
<evidence type="ECO:0000256" key="9">
    <source>
        <dbReference type="SAM" id="Phobius"/>
    </source>
</evidence>
<evidence type="ECO:0000256" key="1">
    <source>
        <dbReference type="ARBA" id="ARBA00001913"/>
    </source>
</evidence>
<feature type="binding site" evidence="6">
    <location>
        <position position="563"/>
    </location>
    <ligand>
        <name>Ca(2+)</name>
        <dbReference type="ChEBI" id="CHEBI:29108"/>
    </ligand>
</feature>